<reference evidence="2 3" key="1">
    <citation type="submission" date="2021-06" db="EMBL/GenBank/DDBJ databases">
        <authorList>
            <person name="Palmer J.M."/>
        </authorList>
    </citation>
    <scope>NUCLEOTIDE SEQUENCE [LARGE SCALE GENOMIC DNA]</scope>
    <source>
        <strain evidence="2 3">XR_2019</strain>
        <tissue evidence="2">Muscle</tissue>
    </source>
</reference>
<feature type="non-terminal residue" evidence="2">
    <location>
        <position position="1"/>
    </location>
</feature>
<dbReference type="EMBL" id="JAHRIM010023272">
    <property type="protein sequence ID" value="MEQ2263633.1"/>
    <property type="molecule type" value="Genomic_DNA"/>
</dbReference>
<gene>
    <name evidence="2" type="ORF">XENORESO_010537</name>
</gene>
<protein>
    <submittedName>
        <fullName evidence="2">Uncharacterized protein</fullName>
    </submittedName>
</protein>
<comment type="caution">
    <text evidence="2">The sequence shown here is derived from an EMBL/GenBank/DDBJ whole genome shotgun (WGS) entry which is preliminary data.</text>
</comment>
<keyword evidence="1" id="KW-1133">Transmembrane helix</keyword>
<accession>A0ABV0W3U1</accession>
<keyword evidence="1" id="KW-0812">Transmembrane</keyword>
<proteinExistence type="predicted"/>
<name>A0ABV0W3U1_9TELE</name>
<dbReference type="Proteomes" id="UP001444071">
    <property type="component" value="Unassembled WGS sequence"/>
</dbReference>
<feature type="transmembrane region" description="Helical" evidence="1">
    <location>
        <begin position="38"/>
        <end position="63"/>
    </location>
</feature>
<evidence type="ECO:0000313" key="2">
    <source>
        <dbReference type="EMBL" id="MEQ2263633.1"/>
    </source>
</evidence>
<evidence type="ECO:0000256" key="1">
    <source>
        <dbReference type="SAM" id="Phobius"/>
    </source>
</evidence>
<organism evidence="2 3">
    <name type="scientific">Xenotaenia resolanae</name>
    <dbReference type="NCBI Taxonomy" id="208358"/>
    <lineage>
        <taxon>Eukaryota</taxon>
        <taxon>Metazoa</taxon>
        <taxon>Chordata</taxon>
        <taxon>Craniata</taxon>
        <taxon>Vertebrata</taxon>
        <taxon>Euteleostomi</taxon>
        <taxon>Actinopterygii</taxon>
        <taxon>Neopterygii</taxon>
        <taxon>Teleostei</taxon>
        <taxon>Neoteleostei</taxon>
        <taxon>Acanthomorphata</taxon>
        <taxon>Ovalentaria</taxon>
        <taxon>Atherinomorphae</taxon>
        <taxon>Cyprinodontiformes</taxon>
        <taxon>Goodeidae</taxon>
        <taxon>Xenotaenia</taxon>
    </lineage>
</organism>
<keyword evidence="1" id="KW-0472">Membrane</keyword>
<evidence type="ECO:0000313" key="3">
    <source>
        <dbReference type="Proteomes" id="UP001444071"/>
    </source>
</evidence>
<keyword evidence="3" id="KW-1185">Reference proteome</keyword>
<sequence length="65" mass="7143">VNSSRNLTLLLMDQLTKEVCVPFRSTTLLQTMAFAGHAHLHIGIVCVVVALLMVFLIMVIVSVPH</sequence>